<dbReference type="InterPro" id="IPR036249">
    <property type="entry name" value="Thioredoxin-like_sf"/>
</dbReference>
<dbReference type="EMBL" id="LSRX01000558">
    <property type="protein sequence ID" value="OLP94083.1"/>
    <property type="molecule type" value="Genomic_DNA"/>
</dbReference>
<dbReference type="PANTHER" id="PTHR45641">
    <property type="entry name" value="TETRATRICOPEPTIDE REPEAT PROTEIN (AFU_ORTHOLOGUE AFUA_6G03870)"/>
    <property type="match status" value="1"/>
</dbReference>
<keyword evidence="7" id="KW-1185">Reference proteome</keyword>
<dbReference type="GO" id="GO:0016491">
    <property type="term" value="F:oxidoreductase activity"/>
    <property type="evidence" value="ECO:0007669"/>
    <property type="project" value="InterPro"/>
</dbReference>
<dbReference type="InterPro" id="IPR001853">
    <property type="entry name" value="DSBA-like_thioredoxin_dom"/>
</dbReference>
<dbReference type="AlphaFoldDB" id="A0A1Q9DFY4"/>
<dbReference type="SUPFAM" id="SSF52833">
    <property type="entry name" value="Thioredoxin-like"/>
    <property type="match status" value="1"/>
</dbReference>
<dbReference type="Proteomes" id="UP000186817">
    <property type="component" value="Unassembled WGS sequence"/>
</dbReference>
<accession>A0A1Q9DFY4</accession>
<proteinExistence type="predicted"/>
<feature type="repeat" description="TPR" evidence="3">
    <location>
        <begin position="200"/>
        <end position="233"/>
    </location>
</feature>
<keyword evidence="2 3" id="KW-0802">TPR repeat</keyword>
<dbReference type="SUPFAM" id="SSF48452">
    <property type="entry name" value="TPR-like"/>
    <property type="match status" value="1"/>
</dbReference>
<dbReference type="OrthoDB" id="4664297at2759"/>
<evidence type="ECO:0000259" key="5">
    <source>
        <dbReference type="Pfam" id="PF01323"/>
    </source>
</evidence>
<dbReference type="PROSITE" id="PS50005">
    <property type="entry name" value="TPR"/>
    <property type="match status" value="1"/>
</dbReference>
<dbReference type="Gene3D" id="3.40.30.10">
    <property type="entry name" value="Glutaredoxin"/>
    <property type="match status" value="2"/>
</dbReference>
<name>A0A1Q9DFY4_SYMMI</name>
<comment type="caution">
    <text evidence="6">The sequence shown here is derived from an EMBL/GenBank/DDBJ whole genome shotgun (WGS) entry which is preliminary data.</text>
</comment>
<sequence length="744" mass="83159">MNSIVESANASDLDLAKLGEGVGDLLRQVGKYDSSMKYLQESKRIREDQGEKTCSLDTPDGARLLSNIGSLMVRKHVNSKGSDPSQLDEALQCYEKARKIREETDTIRTDEGAQLLYGEGNAFLVRDGDNDLDAAIDRYEEAKKIREERNTLDTPEAARLLSSLASALLKRKQVDKAIDNFNQARRALELTGTLNTSDGAKVLQQLGQALLDSGEPEKAKEVLEQGIDLHPKGTQAGQNLLAMMKNAKASARKAKGDVTRKAQSRTFPAEEAQTQSDAVEEATGLSPSPTSARQPELDVFVDVFSIDCYLALDPLIALLGRCCLHWRSSKAKARMSVPIGSGDRMSALSKKQAYQLRIQRSYAELRGLPLDLPAGDISAPGFATALAYVTRGEAPLVAEAFLRRCFALVFDGSHHVPELDEPSMRRIIVESGGSEGRFLQWQKTEAESALREERELEAEHSVWTTPFIVDRESKEVYIDETTFPLLALHLRRRGYDVPEVQEALGPSPLVRVSGNPTRRKCLDVYVDLKSPYAYLAVEPTYSLEDDFYVDLVWKPFVLDIAGVYGSAEVGARNNKVRQGSDKRSPAQWKAVKYSYANVRRYAGERTPKLTVFGTRKIWDTRWASSALLFAAEAGYLKEFQQHLWPPFWRRELDPEDLEVPGAESFPDFAKGIGRERLEAIQREAVSHGVFGVPTYILDGQLFFGREHLPLLRRLLYEGGFAKREDLSVLRSPYLWDRNELFAGF</sequence>
<evidence type="ECO:0000256" key="2">
    <source>
        <dbReference type="ARBA" id="ARBA00022803"/>
    </source>
</evidence>
<protein>
    <recommendedName>
        <fullName evidence="5">DSBA-like thioredoxin domain-containing protein</fullName>
    </recommendedName>
</protein>
<evidence type="ECO:0000256" key="3">
    <source>
        <dbReference type="PROSITE-ProRule" id="PRU00339"/>
    </source>
</evidence>
<gene>
    <name evidence="6" type="ORF">AK812_SmicGene23943</name>
</gene>
<evidence type="ECO:0000313" key="6">
    <source>
        <dbReference type="EMBL" id="OLP94083.1"/>
    </source>
</evidence>
<dbReference type="InterPro" id="IPR011990">
    <property type="entry name" value="TPR-like_helical_dom_sf"/>
</dbReference>
<reference evidence="6 7" key="1">
    <citation type="submission" date="2016-02" db="EMBL/GenBank/DDBJ databases">
        <title>Genome analysis of coral dinoflagellate symbionts highlights evolutionary adaptations to a symbiotic lifestyle.</title>
        <authorList>
            <person name="Aranda M."/>
            <person name="Li Y."/>
            <person name="Liew Y.J."/>
            <person name="Baumgarten S."/>
            <person name="Simakov O."/>
            <person name="Wilson M."/>
            <person name="Piel J."/>
            <person name="Ashoor H."/>
            <person name="Bougouffa S."/>
            <person name="Bajic V.B."/>
            <person name="Ryu T."/>
            <person name="Ravasi T."/>
            <person name="Bayer T."/>
            <person name="Micklem G."/>
            <person name="Kim H."/>
            <person name="Bhak J."/>
            <person name="Lajeunesse T.C."/>
            <person name="Voolstra C.R."/>
        </authorList>
    </citation>
    <scope>NUCLEOTIDE SEQUENCE [LARGE SCALE GENOMIC DNA]</scope>
    <source>
        <strain evidence="6 7">CCMP2467</strain>
    </source>
</reference>
<dbReference type="InterPro" id="IPR019734">
    <property type="entry name" value="TPR_rpt"/>
</dbReference>
<feature type="region of interest" description="Disordered" evidence="4">
    <location>
        <begin position="251"/>
        <end position="292"/>
    </location>
</feature>
<evidence type="ECO:0000256" key="4">
    <source>
        <dbReference type="SAM" id="MobiDB-lite"/>
    </source>
</evidence>
<dbReference type="Pfam" id="PF01323">
    <property type="entry name" value="DSBA"/>
    <property type="match status" value="1"/>
</dbReference>
<dbReference type="PANTHER" id="PTHR45641:SF19">
    <property type="entry name" value="NEPHROCYSTIN-3"/>
    <property type="match status" value="1"/>
</dbReference>
<evidence type="ECO:0000256" key="1">
    <source>
        <dbReference type="ARBA" id="ARBA00022737"/>
    </source>
</evidence>
<feature type="domain" description="DSBA-like thioredoxin" evidence="5">
    <location>
        <begin position="522"/>
        <end position="714"/>
    </location>
</feature>
<dbReference type="Gene3D" id="1.25.40.10">
    <property type="entry name" value="Tetratricopeptide repeat domain"/>
    <property type="match status" value="2"/>
</dbReference>
<dbReference type="Pfam" id="PF13424">
    <property type="entry name" value="TPR_12"/>
    <property type="match status" value="1"/>
</dbReference>
<dbReference type="SMART" id="SM00028">
    <property type="entry name" value="TPR"/>
    <property type="match status" value="5"/>
</dbReference>
<organism evidence="6 7">
    <name type="scientific">Symbiodinium microadriaticum</name>
    <name type="common">Dinoflagellate</name>
    <name type="synonym">Zooxanthella microadriatica</name>
    <dbReference type="NCBI Taxonomy" id="2951"/>
    <lineage>
        <taxon>Eukaryota</taxon>
        <taxon>Sar</taxon>
        <taxon>Alveolata</taxon>
        <taxon>Dinophyceae</taxon>
        <taxon>Suessiales</taxon>
        <taxon>Symbiodiniaceae</taxon>
        <taxon>Symbiodinium</taxon>
    </lineage>
</organism>
<evidence type="ECO:0000313" key="7">
    <source>
        <dbReference type="Proteomes" id="UP000186817"/>
    </source>
</evidence>
<keyword evidence="1" id="KW-0677">Repeat</keyword>